<dbReference type="EMBL" id="ML119880">
    <property type="protein sequence ID" value="RPA72099.1"/>
    <property type="molecule type" value="Genomic_DNA"/>
</dbReference>
<dbReference type="SUPFAM" id="SSF53474">
    <property type="entry name" value="alpha/beta-Hydrolases"/>
    <property type="match status" value="1"/>
</dbReference>
<sequence>MLKLVGRLLALVLFATLCLPSTGIPTPQVGSFSYGGSSLGAGVGNNLFEKFTAEEDIAWKSCPDYVVSLTGQLTFNVNQYDCAYTTRPFNVDDPTDTRKISYALTRVRSWYRETDPNFQGYLWYLPGGPGASGLTALWTLASNINTWVTNGRYHLISVDYRGVYNTGPQSTCFEDPWKARSYQLESFQRGSPTVLSGKDTASTRLLETANQFFTTCKARLGGEKGVFGHIGVADTAKDIASFNEILYTKLPYSLARTRISDHPINMWSVSWGGVVANSILRLYPTRIGKVVFESSVNLRGHLDHTQQYLHKISQVKDALDSIYHYCATGTCGMTANGAATATEIKERVTAVLDWLLKMSKTPGNLETTHLLHLSKAIYDGLYSPAQRFPYIMTTLIEPLEGYMAVDDFASVTTLFGNRDTAHVAEELEKEKQSHGASPNPPMGFPSDAEDLITCVDMKSFGLETVDSTAVYDTFLKAVGVGGSVGALAQFERWINCVGWENSDSKDKSATSVPVDEVSSVTTTIPVLYLSTTLDPVAPSRDSNGKVWLLEHYPSAYHVEVQATGHGIMPHINNLCVSMAVYGYLSKDELPIKKYKVCMPTLLPFGSRSPYEVGDESSDTQVAS</sequence>
<gene>
    <name evidence="3" type="ORF">BJ508DRAFT_315035</name>
</gene>
<dbReference type="OrthoDB" id="425534at2759"/>
<accession>A0A3N4HCN6</accession>
<feature type="chain" id="PRO_5018027759" description="Peptidase S33 tripeptidyl aminopeptidase-like C-terminal domain-containing protein" evidence="1">
    <location>
        <begin position="24"/>
        <end position="623"/>
    </location>
</feature>
<protein>
    <recommendedName>
        <fullName evidence="2">Peptidase S33 tripeptidyl aminopeptidase-like C-terminal domain-containing protein</fullName>
    </recommendedName>
</protein>
<dbReference type="STRING" id="1160509.A0A3N4HCN6"/>
<name>A0A3N4HCN6_ASCIM</name>
<organism evidence="3 4">
    <name type="scientific">Ascobolus immersus RN42</name>
    <dbReference type="NCBI Taxonomy" id="1160509"/>
    <lineage>
        <taxon>Eukaryota</taxon>
        <taxon>Fungi</taxon>
        <taxon>Dikarya</taxon>
        <taxon>Ascomycota</taxon>
        <taxon>Pezizomycotina</taxon>
        <taxon>Pezizomycetes</taxon>
        <taxon>Pezizales</taxon>
        <taxon>Ascobolaceae</taxon>
        <taxon>Ascobolus</taxon>
    </lineage>
</organism>
<dbReference type="Gene3D" id="3.40.50.1820">
    <property type="entry name" value="alpha/beta hydrolase"/>
    <property type="match status" value="1"/>
</dbReference>
<evidence type="ECO:0000313" key="3">
    <source>
        <dbReference type="EMBL" id="RPA72099.1"/>
    </source>
</evidence>
<dbReference type="Proteomes" id="UP000275078">
    <property type="component" value="Unassembled WGS sequence"/>
</dbReference>
<evidence type="ECO:0000256" key="1">
    <source>
        <dbReference type="SAM" id="SignalP"/>
    </source>
</evidence>
<dbReference type="InterPro" id="IPR029058">
    <property type="entry name" value="AB_hydrolase_fold"/>
</dbReference>
<keyword evidence="4" id="KW-1185">Reference proteome</keyword>
<keyword evidence="1" id="KW-0732">Signal</keyword>
<feature type="domain" description="Peptidase S33 tripeptidyl aminopeptidase-like C-terminal" evidence="2">
    <location>
        <begin position="493"/>
        <end position="591"/>
    </location>
</feature>
<reference evidence="3 4" key="1">
    <citation type="journal article" date="2018" name="Nat. Ecol. Evol.">
        <title>Pezizomycetes genomes reveal the molecular basis of ectomycorrhizal truffle lifestyle.</title>
        <authorList>
            <person name="Murat C."/>
            <person name="Payen T."/>
            <person name="Noel B."/>
            <person name="Kuo A."/>
            <person name="Morin E."/>
            <person name="Chen J."/>
            <person name="Kohler A."/>
            <person name="Krizsan K."/>
            <person name="Balestrini R."/>
            <person name="Da Silva C."/>
            <person name="Montanini B."/>
            <person name="Hainaut M."/>
            <person name="Levati E."/>
            <person name="Barry K.W."/>
            <person name="Belfiori B."/>
            <person name="Cichocki N."/>
            <person name="Clum A."/>
            <person name="Dockter R.B."/>
            <person name="Fauchery L."/>
            <person name="Guy J."/>
            <person name="Iotti M."/>
            <person name="Le Tacon F."/>
            <person name="Lindquist E.A."/>
            <person name="Lipzen A."/>
            <person name="Malagnac F."/>
            <person name="Mello A."/>
            <person name="Molinier V."/>
            <person name="Miyauchi S."/>
            <person name="Poulain J."/>
            <person name="Riccioni C."/>
            <person name="Rubini A."/>
            <person name="Sitrit Y."/>
            <person name="Splivallo R."/>
            <person name="Traeger S."/>
            <person name="Wang M."/>
            <person name="Zifcakova L."/>
            <person name="Wipf D."/>
            <person name="Zambonelli A."/>
            <person name="Paolocci F."/>
            <person name="Nowrousian M."/>
            <person name="Ottonello S."/>
            <person name="Baldrian P."/>
            <person name="Spatafora J.W."/>
            <person name="Henrissat B."/>
            <person name="Nagy L.G."/>
            <person name="Aury J.M."/>
            <person name="Wincker P."/>
            <person name="Grigoriev I.V."/>
            <person name="Bonfante P."/>
            <person name="Martin F.M."/>
        </authorList>
    </citation>
    <scope>NUCLEOTIDE SEQUENCE [LARGE SCALE GENOMIC DNA]</scope>
    <source>
        <strain evidence="3 4">RN42</strain>
    </source>
</reference>
<proteinExistence type="predicted"/>
<dbReference type="InterPro" id="IPR013595">
    <property type="entry name" value="Pept_S33_TAP-like_C"/>
</dbReference>
<dbReference type="Pfam" id="PF08386">
    <property type="entry name" value="Abhydrolase_4"/>
    <property type="match status" value="1"/>
</dbReference>
<dbReference type="AlphaFoldDB" id="A0A3N4HCN6"/>
<feature type="signal peptide" evidence="1">
    <location>
        <begin position="1"/>
        <end position="23"/>
    </location>
</feature>
<evidence type="ECO:0000313" key="4">
    <source>
        <dbReference type="Proteomes" id="UP000275078"/>
    </source>
</evidence>
<evidence type="ECO:0000259" key="2">
    <source>
        <dbReference type="Pfam" id="PF08386"/>
    </source>
</evidence>